<comment type="subcellular location">
    <subcellularLocation>
        <location evidence="2">Cytoplasm</location>
    </subcellularLocation>
</comment>
<keyword evidence="13" id="KW-0460">Magnesium</keyword>
<evidence type="ECO:0000256" key="9">
    <source>
        <dbReference type="ARBA" id="ARBA00022598"/>
    </source>
</evidence>
<dbReference type="Gene3D" id="2.40.50.140">
    <property type="entry name" value="Nucleic acid-binding proteins"/>
    <property type="match status" value="1"/>
</dbReference>
<evidence type="ECO:0000256" key="3">
    <source>
        <dbReference type="ARBA" id="ARBA00008653"/>
    </source>
</evidence>
<dbReference type="InterPro" id="IPR002547">
    <property type="entry name" value="tRNA-bd_dom"/>
</dbReference>
<dbReference type="SMART" id="SM00874">
    <property type="entry name" value="B5"/>
    <property type="match status" value="1"/>
</dbReference>
<keyword evidence="16" id="KW-0030">Aminoacyl-tRNA synthetase</keyword>
<evidence type="ECO:0000256" key="16">
    <source>
        <dbReference type="ARBA" id="ARBA00023146"/>
    </source>
</evidence>
<evidence type="ECO:0000256" key="1">
    <source>
        <dbReference type="ARBA" id="ARBA00001946"/>
    </source>
</evidence>
<evidence type="ECO:0000256" key="10">
    <source>
        <dbReference type="ARBA" id="ARBA00022723"/>
    </source>
</evidence>
<evidence type="ECO:0000256" key="5">
    <source>
        <dbReference type="ARBA" id="ARBA00012814"/>
    </source>
</evidence>
<dbReference type="Gene3D" id="3.30.56.10">
    <property type="match status" value="2"/>
</dbReference>
<dbReference type="SUPFAM" id="SSF54991">
    <property type="entry name" value="Anticodon-binding domain of PheRS"/>
    <property type="match status" value="1"/>
</dbReference>
<dbReference type="CDD" id="cd02796">
    <property type="entry name" value="tRNA_bind_bactPheRS"/>
    <property type="match status" value="1"/>
</dbReference>
<dbReference type="InterPro" id="IPR005147">
    <property type="entry name" value="tRNA_synthase_B5-dom"/>
</dbReference>
<name>A0A381PV72_9ZZZZ</name>
<sequence>MALQTPLSWLQDFVELSMAPTELAERLTTAGLEVETIEKIGENWGEYCVVGQISEIRKHPKADALNLVDVEFGADKPITIVTGAPNIREMEKTFPDPAPKVALALSGAMLIDAHHEDQPLKKLKPAKIRGIASEGMLCSELELGLSEEHVGIFILPEDAPVGTLLQDYIGDNTLHFDIKGGFSHLLSMLGIAREISALTGQKLDKSMLPDVSKIEVLEQPPFVKLEIKDPDICPRYTALLIRNVKIGPSPFWMQQRLQRIGMRPINNIVDITNYVMLELGQPLHAFDYDKLIERANGETPKIIVRRANKGETLLTLDDVERKLDTDMLMITDKAGLIAIGGVMGGGGSEVSDTTTNVLLESANFEFLNNRRTSQVLKLRTEASERFGKQVDPEGTLQAALRAAQLMEKHSSGTLEKIAGDLYPQPKETITLELDPHYVERLLGIKLSIKKITEILNSLEFEVSGKNILKINVPSHRKDVNIPADLVEEIVRVFGYENLPATLLDDELPPQHSNQKLEGTERVRDILVNSGMDEIITYSMIDPMDEARLSLEDDIDIEKFVPLKNPLSQERSHLRRSLLSGALHTARSNLRFLDKVVTFEVGSVFHPLKGRKLPDEPLRLSLLVSGLRSPQSWMEQTEGYYDFFDLKGILEHFLSALHFKGLEFRKSRELPCHPGRCAQILVNGNELGFAGELHPKIRETFELPEKPVCIAELDLDLIIKLGVENHQMEFISNFTPIFEDLAFVMDASFPVEAVTPVILQTGKPLLRKATLFDVYDGEQVDVGKRSLAYSLTFQATDRTLTDNEVGKIRNKIVKRLQHEFQATLRT</sequence>
<dbReference type="Pfam" id="PF01588">
    <property type="entry name" value="tRNA_bind"/>
    <property type="match status" value="2"/>
</dbReference>
<dbReference type="EC" id="6.1.1.20" evidence="5"/>
<evidence type="ECO:0000259" key="20">
    <source>
        <dbReference type="PROSITE" id="PS51447"/>
    </source>
</evidence>
<dbReference type="PANTHER" id="PTHR10947:SF0">
    <property type="entry name" value="PHENYLALANINE--TRNA LIGASE BETA SUBUNIT"/>
    <property type="match status" value="1"/>
</dbReference>
<keyword evidence="15" id="KW-0648">Protein biosynthesis</keyword>
<comment type="subunit">
    <text evidence="4">Tetramer of two alpha and two beta subunits.</text>
</comment>
<dbReference type="GO" id="GO:0006432">
    <property type="term" value="P:phenylalanyl-tRNA aminoacylation"/>
    <property type="evidence" value="ECO:0007669"/>
    <property type="project" value="InterPro"/>
</dbReference>
<dbReference type="PROSITE" id="PS50886">
    <property type="entry name" value="TRBD"/>
    <property type="match status" value="1"/>
</dbReference>
<dbReference type="SUPFAM" id="SSF55681">
    <property type="entry name" value="Class II aaRS and biotin synthetases"/>
    <property type="match status" value="1"/>
</dbReference>
<keyword evidence="7" id="KW-0963">Cytoplasm</keyword>
<dbReference type="HAMAP" id="MF_00283">
    <property type="entry name" value="Phe_tRNA_synth_beta1"/>
    <property type="match status" value="1"/>
</dbReference>
<dbReference type="NCBIfam" id="TIGR00472">
    <property type="entry name" value="pheT_bact"/>
    <property type="match status" value="1"/>
</dbReference>
<dbReference type="FunFam" id="3.30.70.380:FF:000001">
    <property type="entry name" value="Phenylalanine--tRNA ligase beta subunit"/>
    <property type="match status" value="1"/>
</dbReference>
<dbReference type="InterPro" id="IPR004532">
    <property type="entry name" value="Phe-tRNA-ligase_IIc_bsu_bact"/>
</dbReference>
<keyword evidence="10" id="KW-0479">Metal-binding</keyword>
<dbReference type="GO" id="GO:0000287">
    <property type="term" value="F:magnesium ion binding"/>
    <property type="evidence" value="ECO:0007669"/>
    <property type="project" value="InterPro"/>
</dbReference>
<dbReference type="InterPro" id="IPR045864">
    <property type="entry name" value="aa-tRNA-synth_II/BPL/LPL"/>
</dbReference>
<feature type="domain" description="TRNA-binding" evidence="19">
    <location>
        <begin position="42"/>
        <end position="166"/>
    </location>
</feature>
<comment type="similarity">
    <text evidence="3">Belongs to the phenylalanyl-tRNA synthetase beta subunit family. Type 1 subfamily.</text>
</comment>
<evidence type="ECO:0000313" key="22">
    <source>
        <dbReference type="EMBL" id="SUZ70820.1"/>
    </source>
</evidence>
<evidence type="ECO:0000256" key="4">
    <source>
        <dbReference type="ARBA" id="ARBA00011209"/>
    </source>
</evidence>
<feature type="domain" description="B5" evidence="21">
    <location>
        <begin position="426"/>
        <end position="500"/>
    </location>
</feature>
<feature type="domain" description="FDX-ACB" evidence="20">
    <location>
        <begin position="731"/>
        <end position="824"/>
    </location>
</feature>
<dbReference type="GO" id="GO:0005524">
    <property type="term" value="F:ATP binding"/>
    <property type="evidence" value="ECO:0007669"/>
    <property type="project" value="UniProtKB-KW"/>
</dbReference>
<dbReference type="SMART" id="SM00873">
    <property type="entry name" value="B3_4"/>
    <property type="match status" value="1"/>
</dbReference>
<dbReference type="InterPro" id="IPR012340">
    <property type="entry name" value="NA-bd_OB-fold"/>
</dbReference>
<dbReference type="GO" id="GO:0009328">
    <property type="term" value="C:phenylalanine-tRNA ligase complex"/>
    <property type="evidence" value="ECO:0007669"/>
    <property type="project" value="TreeGrafter"/>
</dbReference>
<evidence type="ECO:0000256" key="7">
    <source>
        <dbReference type="ARBA" id="ARBA00022490"/>
    </source>
</evidence>
<dbReference type="GO" id="GO:0004826">
    <property type="term" value="F:phenylalanine-tRNA ligase activity"/>
    <property type="evidence" value="ECO:0007669"/>
    <property type="project" value="UniProtKB-EC"/>
</dbReference>
<gene>
    <name evidence="22" type="ORF">METZ01_LOCUS23674</name>
</gene>
<dbReference type="Gene3D" id="3.30.930.10">
    <property type="entry name" value="Bira Bifunctional Protein, Domain 2"/>
    <property type="match status" value="1"/>
</dbReference>
<dbReference type="Pfam" id="PF03147">
    <property type="entry name" value="FDX-ACB"/>
    <property type="match status" value="1"/>
</dbReference>
<evidence type="ECO:0000256" key="6">
    <source>
        <dbReference type="ARBA" id="ARBA00017032"/>
    </source>
</evidence>
<dbReference type="InterPro" id="IPR036690">
    <property type="entry name" value="Fdx_antiC-bd_sf"/>
</dbReference>
<evidence type="ECO:0000256" key="12">
    <source>
        <dbReference type="ARBA" id="ARBA00022840"/>
    </source>
</evidence>
<keyword evidence="11" id="KW-0547">Nucleotide-binding</keyword>
<evidence type="ECO:0000259" key="21">
    <source>
        <dbReference type="PROSITE" id="PS51483"/>
    </source>
</evidence>
<keyword evidence="14" id="KW-0694">RNA-binding</keyword>
<comment type="catalytic activity">
    <reaction evidence="18">
        <text>tRNA(Phe) + L-phenylalanine + ATP = L-phenylalanyl-tRNA(Phe) + AMP + diphosphate + H(+)</text>
        <dbReference type="Rhea" id="RHEA:19413"/>
        <dbReference type="Rhea" id="RHEA-COMP:9668"/>
        <dbReference type="Rhea" id="RHEA-COMP:9699"/>
        <dbReference type="ChEBI" id="CHEBI:15378"/>
        <dbReference type="ChEBI" id="CHEBI:30616"/>
        <dbReference type="ChEBI" id="CHEBI:33019"/>
        <dbReference type="ChEBI" id="CHEBI:58095"/>
        <dbReference type="ChEBI" id="CHEBI:78442"/>
        <dbReference type="ChEBI" id="CHEBI:78531"/>
        <dbReference type="ChEBI" id="CHEBI:456215"/>
        <dbReference type="EC" id="6.1.1.20"/>
    </reaction>
</comment>
<dbReference type="Pfam" id="PF03484">
    <property type="entry name" value="B5"/>
    <property type="match status" value="1"/>
</dbReference>
<evidence type="ECO:0000256" key="8">
    <source>
        <dbReference type="ARBA" id="ARBA00022555"/>
    </source>
</evidence>
<evidence type="ECO:0000256" key="13">
    <source>
        <dbReference type="ARBA" id="ARBA00022842"/>
    </source>
</evidence>
<evidence type="ECO:0000256" key="18">
    <source>
        <dbReference type="ARBA" id="ARBA00049255"/>
    </source>
</evidence>
<dbReference type="AlphaFoldDB" id="A0A381PV72"/>
<dbReference type="SMART" id="SM00896">
    <property type="entry name" value="FDX-ACB"/>
    <property type="match status" value="1"/>
</dbReference>
<dbReference type="InterPro" id="IPR009061">
    <property type="entry name" value="DNA-bd_dom_put_sf"/>
</dbReference>
<proteinExistence type="inferred from homology"/>
<evidence type="ECO:0000256" key="11">
    <source>
        <dbReference type="ARBA" id="ARBA00022741"/>
    </source>
</evidence>
<dbReference type="Pfam" id="PF03483">
    <property type="entry name" value="B3_4"/>
    <property type="match status" value="1"/>
</dbReference>
<evidence type="ECO:0000256" key="17">
    <source>
        <dbReference type="ARBA" id="ARBA00033189"/>
    </source>
</evidence>
<dbReference type="Pfam" id="PF17759">
    <property type="entry name" value="tRNA_synthFbeta"/>
    <property type="match status" value="1"/>
</dbReference>
<dbReference type="InterPro" id="IPR005121">
    <property type="entry name" value="Fdx_antiC-bd"/>
</dbReference>
<dbReference type="SUPFAM" id="SSF56037">
    <property type="entry name" value="PheT/TilS domain"/>
    <property type="match status" value="1"/>
</dbReference>
<dbReference type="SUPFAM" id="SSF46955">
    <property type="entry name" value="Putative DNA-binding domain"/>
    <property type="match status" value="1"/>
</dbReference>
<accession>A0A381PV72</accession>
<keyword evidence="12" id="KW-0067">ATP-binding</keyword>
<dbReference type="Gene3D" id="3.30.70.380">
    <property type="entry name" value="Ferrodoxin-fold anticodon-binding domain"/>
    <property type="match status" value="1"/>
</dbReference>
<dbReference type="PROSITE" id="PS51447">
    <property type="entry name" value="FDX_ACB"/>
    <property type="match status" value="1"/>
</dbReference>
<evidence type="ECO:0000256" key="2">
    <source>
        <dbReference type="ARBA" id="ARBA00004496"/>
    </source>
</evidence>
<dbReference type="CDD" id="cd00769">
    <property type="entry name" value="PheRS_beta_core"/>
    <property type="match status" value="1"/>
</dbReference>
<dbReference type="EMBL" id="UINC01001103">
    <property type="protein sequence ID" value="SUZ70820.1"/>
    <property type="molecule type" value="Genomic_DNA"/>
</dbReference>
<dbReference type="GO" id="GO:0000049">
    <property type="term" value="F:tRNA binding"/>
    <property type="evidence" value="ECO:0007669"/>
    <property type="project" value="UniProtKB-KW"/>
</dbReference>
<dbReference type="InterPro" id="IPR033714">
    <property type="entry name" value="tRNA_bind_bactPheRS"/>
</dbReference>
<dbReference type="InterPro" id="IPR041616">
    <property type="entry name" value="PheRS_beta_core"/>
</dbReference>
<dbReference type="InterPro" id="IPR045060">
    <property type="entry name" value="Phe-tRNA-ligase_IIc_bsu"/>
</dbReference>
<reference evidence="22" key="1">
    <citation type="submission" date="2018-05" db="EMBL/GenBank/DDBJ databases">
        <authorList>
            <person name="Lanie J.A."/>
            <person name="Ng W.-L."/>
            <person name="Kazmierczak K.M."/>
            <person name="Andrzejewski T.M."/>
            <person name="Davidsen T.M."/>
            <person name="Wayne K.J."/>
            <person name="Tettelin H."/>
            <person name="Glass J.I."/>
            <person name="Rusch D."/>
            <person name="Podicherti R."/>
            <person name="Tsui H.-C.T."/>
            <person name="Winkler M.E."/>
        </authorList>
    </citation>
    <scope>NUCLEOTIDE SEQUENCE</scope>
</reference>
<dbReference type="PROSITE" id="PS51483">
    <property type="entry name" value="B5"/>
    <property type="match status" value="1"/>
</dbReference>
<dbReference type="Gene3D" id="3.50.40.10">
    <property type="entry name" value="Phenylalanyl-trna Synthetase, Chain B, domain 3"/>
    <property type="match status" value="1"/>
</dbReference>
<dbReference type="PANTHER" id="PTHR10947">
    <property type="entry name" value="PHENYLALANYL-TRNA SYNTHETASE BETA CHAIN AND LEUCINE-RICH REPEAT-CONTAINING PROTEIN 47"/>
    <property type="match status" value="1"/>
</dbReference>
<keyword evidence="8" id="KW-0820">tRNA-binding</keyword>
<dbReference type="InterPro" id="IPR020825">
    <property type="entry name" value="Phe-tRNA_synthase-like_B3/B4"/>
</dbReference>
<organism evidence="22">
    <name type="scientific">marine metagenome</name>
    <dbReference type="NCBI Taxonomy" id="408172"/>
    <lineage>
        <taxon>unclassified sequences</taxon>
        <taxon>metagenomes</taxon>
        <taxon>ecological metagenomes</taxon>
    </lineage>
</organism>
<evidence type="ECO:0000256" key="14">
    <source>
        <dbReference type="ARBA" id="ARBA00022884"/>
    </source>
</evidence>
<evidence type="ECO:0000256" key="15">
    <source>
        <dbReference type="ARBA" id="ARBA00022917"/>
    </source>
</evidence>
<comment type="cofactor">
    <cofactor evidence="1">
        <name>Mg(2+)</name>
        <dbReference type="ChEBI" id="CHEBI:18420"/>
    </cofactor>
</comment>
<evidence type="ECO:0000259" key="19">
    <source>
        <dbReference type="PROSITE" id="PS50886"/>
    </source>
</evidence>
<protein>
    <recommendedName>
        <fullName evidence="6">Phenylalanine--tRNA ligase beta subunit</fullName>
        <ecNumber evidence="5">6.1.1.20</ecNumber>
    </recommendedName>
    <alternativeName>
        <fullName evidence="17">Phenylalanyl-tRNA synthetase beta subunit</fullName>
    </alternativeName>
</protein>
<dbReference type="InterPro" id="IPR005146">
    <property type="entry name" value="B3/B4_tRNA-bd"/>
</dbReference>
<keyword evidence="9" id="KW-0436">Ligase</keyword>
<dbReference type="SUPFAM" id="SSF50249">
    <property type="entry name" value="Nucleic acid-binding proteins"/>
    <property type="match status" value="1"/>
</dbReference>